<name>A0A4Y8KX26_9BACT</name>
<feature type="transmembrane region" description="Helical" evidence="1">
    <location>
        <begin position="7"/>
        <end position="31"/>
    </location>
</feature>
<accession>A0A4Y8KX26</accession>
<dbReference type="EMBL" id="SOML01000012">
    <property type="protein sequence ID" value="TFD93781.1"/>
    <property type="molecule type" value="Genomic_DNA"/>
</dbReference>
<keyword evidence="3" id="KW-1185">Reference proteome</keyword>
<evidence type="ECO:0000256" key="1">
    <source>
        <dbReference type="SAM" id="Phobius"/>
    </source>
</evidence>
<comment type="caution">
    <text evidence="2">The sequence shown here is derived from an EMBL/GenBank/DDBJ whole genome shotgun (WGS) entry which is preliminary data.</text>
</comment>
<dbReference type="AlphaFoldDB" id="A0A4Y8KX26"/>
<proteinExistence type="predicted"/>
<dbReference type="Proteomes" id="UP000297861">
    <property type="component" value="Unassembled WGS sequence"/>
</dbReference>
<protein>
    <submittedName>
        <fullName evidence="2">Uncharacterized protein</fullName>
    </submittedName>
</protein>
<reference evidence="2 3" key="1">
    <citation type="submission" date="2019-03" db="EMBL/GenBank/DDBJ databases">
        <title>San Antonio Military Medical Center submission to MRSN (WRAIR), pending publication.</title>
        <authorList>
            <person name="Blyth D.M."/>
            <person name="Mccarthy S.L."/>
            <person name="Schall S.E."/>
            <person name="Stam J.A."/>
            <person name="Ong A.C."/>
            <person name="Mcgann P.T."/>
        </authorList>
    </citation>
    <scope>NUCLEOTIDE SEQUENCE [LARGE SCALE GENOMIC DNA]</scope>
    <source>
        <strain evidence="2 3">MRSN571793</strain>
    </source>
</reference>
<dbReference type="RefSeq" id="WP_134437280.1">
    <property type="nucleotide sequence ID" value="NZ_SOML01000012.1"/>
</dbReference>
<keyword evidence="1" id="KW-0472">Membrane</keyword>
<gene>
    <name evidence="2" type="ORF">E2605_16670</name>
</gene>
<organism evidence="2 3">
    <name type="scientific">Dysgonomonas capnocytophagoides</name>
    <dbReference type="NCBI Taxonomy" id="45254"/>
    <lineage>
        <taxon>Bacteria</taxon>
        <taxon>Pseudomonadati</taxon>
        <taxon>Bacteroidota</taxon>
        <taxon>Bacteroidia</taxon>
        <taxon>Bacteroidales</taxon>
        <taxon>Dysgonomonadaceae</taxon>
        <taxon>Dysgonomonas</taxon>
    </lineage>
</organism>
<keyword evidence="1" id="KW-0812">Transmembrane</keyword>
<sequence length="167" mass="19963">MKKIQKIISLISLCIILVLFLGIHFYILALFTSDGYKDSEEYIIEESFSDLDCTVYNFKKSNPRYYLVTTNEKGERYIFKDYQSSKHFHVFFYFQDIDLTIQCLLDPINDDESMLSIFAISRGVNFASWKNINTDDLSKEENKEIKKKFETEILDQLGKWKHKRWYN</sequence>
<evidence type="ECO:0000313" key="2">
    <source>
        <dbReference type="EMBL" id="TFD93781.1"/>
    </source>
</evidence>
<keyword evidence="1" id="KW-1133">Transmembrane helix</keyword>
<evidence type="ECO:0000313" key="3">
    <source>
        <dbReference type="Proteomes" id="UP000297861"/>
    </source>
</evidence>